<keyword evidence="5 6" id="KW-0539">Nucleus</keyword>
<dbReference type="InterPro" id="IPR021151">
    <property type="entry name" value="GINS_A"/>
</dbReference>
<dbReference type="PANTHER" id="PTHR22768">
    <property type="entry name" value="DNA REPLICATION COMPLEX GINS PROTEIN PSF3"/>
    <property type="match status" value="1"/>
</dbReference>
<keyword evidence="10" id="KW-1185">Reference proteome</keyword>
<evidence type="ECO:0000313" key="9">
    <source>
        <dbReference type="EMBL" id="KAF2104292.1"/>
    </source>
</evidence>
<reference evidence="9" key="1">
    <citation type="journal article" date="2020" name="Stud. Mycol.">
        <title>101 Dothideomycetes genomes: a test case for predicting lifestyles and emergence of pathogens.</title>
        <authorList>
            <person name="Haridas S."/>
            <person name="Albert R."/>
            <person name="Binder M."/>
            <person name="Bloem J."/>
            <person name="Labutti K."/>
            <person name="Salamov A."/>
            <person name="Andreopoulos B."/>
            <person name="Baker S."/>
            <person name="Barry K."/>
            <person name="Bills G."/>
            <person name="Bluhm B."/>
            <person name="Cannon C."/>
            <person name="Castanera R."/>
            <person name="Culley D."/>
            <person name="Daum C."/>
            <person name="Ezra D."/>
            <person name="Gonzalez J."/>
            <person name="Henrissat B."/>
            <person name="Kuo A."/>
            <person name="Liang C."/>
            <person name="Lipzen A."/>
            <person name="Lutzoni F."/>
            <person name="Magnuson J."/>
            <person name="Mondo S."/>
            <person name="Nolan M."/>
            <person name="Ohm R."/>
            <person name="Pangilinan J."/>
            <person name="Park H.-J."/>
            <person name="Ramirez L."/>
            <person name="Alfaro M."/>
            <person name="Sun H."/>
            <person name="Tritt A."/>
            <person name="Yoshinaga Y."/>
            <person name="Zwiers L.-H."/>
            <person name="Turgeon B."/>
            <person name="Goodwin S."/>
            <person name="Spatafora J."/>
            <person name="Crous P."/>
            <person name="Grigoriev I."/>
        </authorList>
    </citation>
    <scope>NUCLEOTIDE SEQUENCE</scope>
    <source>
        <strain evidence="9">CBS 133067</strain>
    </source>
</reference>
<keyword evidence="4 6" id="KW-0235">DNA replication</keyword>
<dbReference type="InterPro" id="IPR010492">
    <property type="entry name" value="GINS_Psf3"/>
</dbReference>
<gene>
    <name evidence="9" type="ORF">NA57DRAFT_70505</name>
</gene>
<comment type="function">
    <text evidence="6">The GINS complex plays an essential role in the initiation of DNA replication.</text>
</comment>
<dbReference type="EMBL" id="ML978121">
    <property type="protein sequence ID" value="KAF2104292.1"/>
    <property type="molecule type" value="Genomic_DNA"/>
</dbReference>
<comment type="subcellular location">
    <subcellularLocation>
        <location evidence="1 6">Nucleus</location>
    </subcellularLocation>
</comment>
<evidence type="ECO:0000259" key="7">
    <source>
        <dbReference type="Pfam" id="PF05916"/>
    </source>
</evidence>
<feature type="domain" description="GINS subunit" evidence="7">
    <location>
        <begin position="75"/>
        <end position="173"/>
    </location>
</feature>
<evidence type="ECO:0000256" key="5">
    <source>
        <dbReference type="ARBA" id="ARBA00023242"/>
    </source>
</evidence>
<comment type="caution">
    <text evidence="9">The sequence shown here is derived from an EMBL/GenBank/DDBJ whole genome shotgun (WGS) entry which is preliminary data.</text>
</comment>
<evidence type="ECO:0000259" key="8">
    <source>
        <dbReference type="Pfam" id="PF22466"/>
    </source>
</evidence>
<dbReference type="Pfam" id="PF22466">
    <property type="entry name" value="PSF3_N"/>
    <property type="match status" value="1"/>
</dbReference>
<dbReference type="GO" id="GO:0000811">
    <property type="term" value="C:GINS complex"/>
    <property type="evidence" value="ECO:0007669"/>
    <property type="project" value="UniProtKB-UniRule"/>
</dbReference>
<dbReference type="CDD" id="cd11713">
    <property type="entry name" value="GINS_A_psf3"/>
    <property type="match status" value="1"/>
</dbReference>
<sequence>MSSYYDIDAILTDSQKVPCTFELTVPALGYVEGNAGQDIKQGTKVELPLWLGSMLAISQPAGSSPLVTLDLPSALSPRVINALKADPRTIDLRALAPHFYSLGSLMLELFEEDELVDVMTDTFKKRAAEIADQAHNPRGALGEGADFLRGLDENERQLFRASHDSAKAVKTWMTDVKKK</sequence>
<dbReference type="Proteomes" id="UP000799772">
    <property type="component" value="Unassembled WGS sequence"/>
</dbReference>
<evidence type="ECO:0000256" key="3">
    <source>
        <dbReference type="ARBA" id="ARBA00015140"/>
    </source>
</evidence>
<evidence type="ECO:0000256" key="2">
    <source>
        <dbReference type="ARBA" id="ARBA00006343"/>
    </source>
</evidence>
<dbReference type="CDD" id="cd21693">
    <property type="entry name" value="GINS_B_Psf3"/>
    <property type="match status" value="1"/>
</dbReference>
<proteinExistence type="inferred from homology"/>
<name>A0A9P4MEB2_9PEZI</name>
<protein>
    <recommendedName>
        <fullName evidence="3 6">DNA replication complex GINS protein PSF3</fullName>
    </recommendedName>
</protein>
<dbReference type="InterPro" id="IPR038437">
    <property type="entry name" value="GINS_Psf3_sf"/>
</dbReference>
<dbReference type="SUPFAM" id="SSF160059">
    <property type="entry name" value="PriA/YqbF domain"/>
    <property type="match status" value="1"/>
</dbReference>
<comment type="similarity">
    <text evidence="2 6">Belongs to the GINS3/PSF3 family.</text>
</comment>
<dbReference type="Gene3D" id="1.20.58.2050">
    <property type="match status" value="1"/>
</dbReference>
<dbReference type="InterPro" id="IPR036224">
    <property type="entry name" value="GINS_bundle-like_dom_sf"/>
</dbReference>
<dbReference type="Pfam" id="PF05916">
    <property type="entry name" value="Sld5"/>
    <property type="match status" value="1"/>
</dbReference>
<dbReference type="InterPro" id="IPR055221">
    <property type="entry name" value="PSF3_N"/>
</dbReference>
<organism evidence="9 10">
    <name type="scientific">Rhizodiscina lignyota</name>
    <dbReference type="NCBI Taxonomy" id="1504668"/>
    <lineage>
        <taxon>Eukaryota</taxon>
        <taxon>Fungi</taxon>
        <taxon>Dikarya</taxon>
        <taxon>Ascomycota</taxon>
        <taxon>Pezizomycotina</taxon>
        <taxon>Dothideomycetes</taxon>
        <taxon>Pleosporomycetidae</taxon>
        <taxon>Aulographales</taxon>
        <taxon>Rhizodiscinaceae</taxon>
        <taxon>Rhizodiscina</taxon>
    </lineage>
</organism>
<dbReference type="PANTHER" id="PTHR22768:SF0">
    <property type="entry name" value="DNA REPLICATION COMPLEX GINS PROTEIN PSF3"/>
    <property type="match status" value="1"/>
</dbReference>
<dbReference type="AlphaFoldDB" id="A0A9P4MEB2"/>
<dbReference type="OrthoDB" id="10251744at2759"/>
<dbReference type="GO" id="GO:1902975">
    <property type="term" value="P:mitotic DNA replication initiation"/>
    <property type="evidence" value="ECO:0007669"/>
    <property type="project" value="TreeGrafter"/>
</dbReference>
<evidence type="ECO:0000313" key="10">
    <source>
        <dbReference type="Proteomes" id="UP000799772"/>
    </source>
</evidence>
<comment type="subunit">
    <text evidence="6">Component of the GINS complex.</text>
</comment>
<accession>A0A9P4MEB2</accession>
<evidence type="ECO:0000256" key="1">
    <source>
        <dbReference type="ARBA" id="ARBA00004123"/>
    </source>
</evidence>
<evidence type="ECO:0000256" key="4">
    <source>
        <dbReference type="ARBA" id="ARBA00022705"/>
    </source>
</evidence>
<feature type="domain" description="DNA replication complex GINS protein PSF3 N-terminal" evidence="8">
    <location>
        <begin position="5"/>
        <end position="57"/>
    </location>
</feature>
<dbReference type="SUPFAM" id="SSF158573">
    <property type="entry name" value="GINS helical bundle-like"/>
    <property type="match status" value="1"/>
</dbReference>
<evidence type="ECO:0000256" key="6">
    <source>
        <dbReference type="RuleBase" id="RU367161"/>
    </source>
</evidence>